<dbReference type="InterPro" id="IPR004013">
    <property type="entry name" value="PHP_dom"/>
</dbReference>
<dbReference type="PANTHER" id="PTHR21039:SF0">
    <property type="entry name" value="HISTIDINOL-PHOSPHATASE"/>
    <property type="match status" value="1"/>
</dbReference>
<comment type="similarity">
    <text evidence="2 8">Belongs to the PHP hydrolase family. HisK subfamily.</text>
</comment>
<dbReference type="PANTHER" id="PTHR21039">
    <property type="entry name" value="HISTIDINOL PHOSPHATASE-RELATED"/>
    <property type="match status" value="1"/>
</dbReference>
<dbReference type="GO" id="GO:0004401">
    <property type="term" value="F:histidinol-phosphatase activity"/>
    <property type="evidence" value="ECO:0007669"/>
    <property type="project" value="UniProtKB-UniRule"/>
</dbReference>
<gene>
    <name evidence="10" type="ORF">FHS57_002579</name>
</gene>
<dbReference type="SUPFAM" id="SSF89550">
    <property type="entry name" value="PHP domain-like"/>
    <property type="match status" value="1"/>
</dbReference>
<dbReference type="Gene3D" id="3.20.20.140">
    <property type="entry name" value="Metal-dependent hydrolases"/>
    <property type="match status" value="1"/>
</dbReference>
<evidence type="ECO:0000256" key="8">
    <source>
        <dbReference type="RuleBase" id="RU366003"/>
    </source>
</evidence>
<evidence type="ECO:0000256" key="2">
    <source>
        <dbReference type="ARBA" id="ARBA00009152"/>
    </source>
</evidence>
<dbReference type="InterPro" id="IPR016195">
    <property type="entry name" value="Pol/histidinol_Pase-like"/>
</dbReference>
<evidence type="ECO:0000313" key="11">
    <source>
        <dbReference type="Proteomes" id="UP000541352"/>
    </source>
</evidence>
<protein>
    <recommendedName>
        <fullName evidence="3 8">Histidinol-phosphatase</fullName>
        <shortName evidence="8">HolPase</shortName>
        <ecNumber evidence="3 8">3.1.3.15</ecNumber>
    </recommendedName>
</protein>
<dbReference type="AlphaFoldDB" id="A0A7W6EQJ7"/>
<evidence type="ECO:0000256" key="6">
    <source>
        <dbReference type="ARBA" id="ARBA00023102"/>
    </source>
</evidence>
<feature type="domain" description="PHP" evidence="9">
    <location>
        <begin position="6"/>
        <end position="225"/>
    </location>
</feature>
<keyword evidence="11" id="KW-1185">Reference proteome</keyword>
<reference evidence="10 11" key="1">
    <citation type="submission" date="2020-08" db="EMBL/GenBank/DDBJ databases">
        <title>Genomic Encyclopedia of Type Strains, Phase IV (KMG-IV): sequencing the most valuable type-strain genomes for metagenomic binning, comparative biology and taxonomic classification.</title>
        <authorList>
            <person name="Goeker M."/>
        </authorList>
    </citation>
    <scope>NUCLEOTIDE SEQUENCE [LARGE SCALE GENOMIC DNA]</scope>
    <source>
        <strain evidence="10 11">DSM 17976</strain>
    </source>
</reference>
<keyword evidence="4 8" id="KW-0028">Amino-acid biosynthesis</keyword>
<dbReference type="RefSeq" id="WP_183974166.1">
    <property type="nucleotide sequence ID" value="NZ_JACIBY010000005.1"/>
</dbReference>
<comment type="caution">
    <text evidence="10">The sequence shown here is derived from an EMBL/GenBank/DDBJ whole genome shotgun (WGS) entry which is preliminary data.</text>
</comment>
<dbReference type="GO" id="GO:0000105">
    <property type="term" value="P:L-histidine biosynthetic process"/>
    <property type="evidence" value="ECO:0007669"/>
    <property type="project" value="UniProtKB-UniRule"/>
</dbReference>
<dbReference type="UniPathway" id="UPA00031">
    <property type="reaction ID" value="UER00013"/>
</dbReference>
<evidence type="ECO:0000256" key="7">
    <source>
        <dbReference type="ARBA" id="ARBA00049158"/>
    </source>
</evidence>
<dbReference type="CDD" id="cd12110">
    <property type="entry name" value="PHP_HisPPase_Hisj_like"/>
    <property type="match status" value="1"/>
</dbReference>
<accession>A0A7W6EQJ7</accession>
<dbReference type="Proteomes" id="UP000541352">
    <property type="component" value="Unassembled WGS sequence"/>
</dbReference>
<evidence type="ECO:0000259" key="9">
    <source>
        <dbReference type="Pfam" id="PF02811"/>
    </source>
</evidence>
<dbReference type="EMBL" id="JACIBY010000005">
    <property type="protein sequence ID" value="MBB3838573.1"/>
    <property type="molecule type" value="Genomic_DNA"/>
</dbReference>
<organism evidence="10 11">
    <name type="scientific">Runella defluvii</name>
    <dbReference type="NCBI Taxonomy" id="370973"/>
    <lineage>
        <taxon>Bacteria</taxon>
        <taxon>Pseudomonadati</taxon>
        <taxon>Bacteroidota</taxon>
        <taxon>Cytophagia</taxon>
        <taxon>Cytophagales</taxon>
        <taxon>Spirosomataceae</taxon>
        <taxon>Runella</taxon>
    </lineage>
</organism>
<sequence>MIITNYHSHSHYCDGKGSLEQQVQGAIAQGLRAFGFSSHCPVPFENQWSMKAERLDDYLRETAALKEKYKGQIELYIGLEVDFLPETPPPAPPQLGRGEITAPFSSAGIGPKDFPMLDYCVGSVHYVELNQFGQPWEIDGSSVEFLACLDTLYDGNIQVALEKYYGIIRQMVETDAPPVVGHLDKIKMHNEARPLFDESEEWYVALVEETLQAIKKVGCIVEINTRGNYKRGLELYPSPWIIARMNQLQIPICINSDSHRPEEITASFPLAFEAARAAGYTHQRVLLEGKWQDVELN</sequence>
<name>A0A7W6EQJ7_9BACT</name>
<dbReference type="InterPro" id="IPR010140">
    <property type="entry name" value="Histidinol_P_phosphatase_HisJ"/>
</dbReference>
<comment type="pathway">
    <text evidence="1 8">Amino-acid biosynthesis; L-histidine biosynthesis; L-histidine from 5-phospho-alpha-D-ribose 1-diphosphate: step 8/9.</text>
</comment>
<evidence type="ECO:0000256" key="4">
    <source>
        <dbReference type="ARBA" id="ARBA00022605"/>
    </source>
</evidence>
<dbReference type="Pfam" id="PF02811">
    <property type="entry name" value="PHP"/>
    <property type="match status" value="1"/>
</dbReference>
<evidence type="ECO:0000256" key="3">
    <source>
        <dbReference type="ARBA" id="ARBA00013085"/>
    </source>
</evidence>
<evidence type="ECO:0000256" key="5">
    <source>
        <dbReference type="ARBA" id="ARBA00022801"/>
    </source>
</evidence>
<comment type="catalytic activity">
    <reaction evidence="7 8">
        <text>L-histidinol phosphate + H2O = L-histidinol + phosphate</text>
        <dbReference type="Rhea" id="RHEA:14465"/>
        <dbReference type="ChEBI" id="CHEBI:15377"/>
        <dbReference type="ChEBI" id="CHEBI:43474"/>
        <dbReference type="ChEBI" id="CHEBI:57699"/>
        <dbReference type="ChEBI" id="CHEBI:57980"/>
        <dbReference type="EC" id="3.1.3.15"/>
    </reaction>
</comment>
<keyword evidence="5 8" id="KW-0378">Hydrolase</keyword>
<evidence type="ECO:0000313" key="10">
    <source>
        <dbReference type="EMBL" id="MBB3838573.1"/>
    </source>
</evidence>
<evidence type="ECO:0000256" key="1">
    <source>
        <dbReference type="ARBA" id="ARBA00004970"/>
    </source>
</evidence>
<keyword evidence="6 8" id="KW-0368">Histidine biosynthesis</keyword>
<dbReference type="GO" id="GO:0005737">
    <property type="term" value="C:cytoplasm"/>
    <property type="evidence" value="ECO:0007669"/>
    <property type="project" value="TreeGrafter"/>
</dbReference>
<proteinExistence type="inferred from homology"/>
<dbReference type="EC" id="3.1.3.15" evidence="3 8"/>